<gene>
    <name evidence="2" type="ORF">LWI28_025312</name>
</gene>
<name>A0AAD5IG80_ACENE</name>
<dbReference type="Pfam" id="PF14244">
    <property type="entry name" value="Retrotran_gag_3"/>
    <property type="match status" value="1"/>
</dbReference>
<dbReference type="InterPro" id="IPR029472">
    <property type="entry name" value="Copia-like_N"/>
</dbReference>
<organism evidence="2 3">
    <name type="scientific">Acer negundo</name>
    <name type="common">Box elder</name>
    <dbReference type="NCBI Taxonomy" id="4023"/>
    <lineage>
        <taxon>Eukaryota</taxon>
        <taxon>Viridiplantae</taxon>
        <taxon>Streptophyta</taxon>
        <taxon>Embryophyta</taxon>
        <taxon>Tracheophyta</taxon>
        <taxon>Spermatophyta</taxon>
        <taxon>Magnoliopsida</taxon>
        <taxon>eudicotyledons</taxon>
        <taxon>Gunneridae</taxon>
        <taxon>Pentapetalae</taxon>
        <taxon>rosids</taxon>
        <taxon>malvids</taxon>
        <taxon>Sapindales</taxon>
        <taxon>Sapindaceae</taxon>
        <taxon>Hippocastanoideae</taxon>
        <taxon>Acereae</taxon>
        <taxon>Acer</taxon>
    </lineage>
</organism>
<proteinExistence type="predicted"/>
<dbReference type="PANTHER" id="PTHR37610:SF100">
    <property type="entry name" value="COPIA-LIKE POLYPROTEIN_RETROTRANSPOSON"/>
    <property type="match status" value="1"/>
</dbReference>
<feature type="domain" description="Retrotransposon Copia-like N-terminal" evidence="1">
    <location>
        <begin position="28"/>
        <end position="75"/>
    </location>
</feature>
<reference evidence="2" key="2">
    <citation type="submission" date="2023-02" db="EMBL/GenBank/DDBJ databases">
        <authorList>
            <person name="Swenson N.G."/>
            <person name="Wegrzyn J.L."/>
            <person name="Mcevoy S.L."/>
        </authorList>
    </citation>
    <scope>NUCLEOTIDE SEQUENCE</scope>
    <source>
        <strain evidence="2">91603</strain>
        <tissue evidence="2">Leaf</tissue>
    </source>
</reference>
<evidence type="ECO:0000313" key="3">
    <source>
        <dbReference type="Proteomes" id="UP001064489"/>
    </source>
</evidence>
<dbReference type="AlphaFoldDB" id="A0AAD5IG80"/>
<sequence length="76" mass="8186">MGDNPTITQQDVVAFNSGSITIDPFLIHHFDNPTAVLVSPVLSGDNYGTWSRAITMALRAKNKLGFVDGTLIKPSI</sequence>
<keyword evidence="3" id="KW-1185">Reference proteome</keyword>
<protein>
    <recommendedName>
        <fullName evidence="1">Retrotransposon Copia-like N-terminal domain-containing protein</fullName>
    </recommendedName>
</protein>
<evidence type="ECO:0000259" key="1">
    <source>
        <dbReference type="Pfam" id="PF14244"/>
    </source>
</evidence>
<dbReference type="EMBL" id="JAJSOW010000106">
    <property type="protein sequence ID" value="KAI9162245.1"/>
    <property type="molecule type" value="Genomic_DNA"/>
</dbReference>
<accession>A0AAD5IG80</accession>
<comment type="caution">
    <text evidence="2">The sequence shown here is derived from an EMBL/GenBank/DDBJ whole genome shotgun (WGS) entry which is preliminary data.</text>
</comment>
<reference evidence="2" key="1">
    <citation type="journal article" date="2022" name="Plant J.">
        <title>Strategies of tolerance reflected in two North American maple genomes.</title>
        <authorList>
            <person name="McEvoy S.L."/>
            <person name="Sezen U.U."/>
            <person name="Trouern-Trend A."/>
            <person name="McMahon S.M."/>
            <person name="Schaberg P.G."/>
            <person name="Yang J."/>
            <person name="Wegrzyn J.L."/>
            <person name="Swenson N.G."/>
        </authorList>
    </citation>
    <scope>NUCLEOTIDE SEQUENCE</scope>
    <source>
        <strain evidence="2">91603</strain>
    </source>
</reference>
<dbReference type="Proteomes" id="UP001064489">
    <property type="component" value="Chromosome 2"/>
</dbReference>
<dbReference type="PANTHER" id="PTHR37610">
    <property type="entry name" value="CCHC-TYPE DOMAIN-CONTAINING PROTEIN"/>
    <property type="match status" value="1"/>
</dbReference>
<evidence type="ECO:0000313" key="2">
    <source>
        <dbReference type="EMBL" id="KAI9162245.1"/>
    </source>
</evidence>